<sequence length="119" mass="13361">MESIMYRSRQQWASCAPADTAEPAELHRLYREAQADIAALFAVLDKATSVASQLEFAIFAYDIACTTGGSDEQRALAARKDLYAMRQQAAHVIDGMDYILTGEWPEDRNQHPQRGLARR</sequence>
<dbReference type="RefSeq" id="WP_263124075.1">
    <property type="nucleotide sequence ID" value="NZ_CP106753.1"/>
</dbReference>
<evidence type="ECO:0000313" key="2">
    <source>
        <dbReference type="Proteomes" id="UP001061302"/>
    </source>
</evidence>
<dbReference type="EMBL" id="CP106753">
    <property type="protein sequence ID" value="UXY14769.1"/>
    <property type="molecule type" value="Genomic_DNA"/>
</dbReference>
<keyword evidence="2" id="KW-1185">Reference proteome</keyword>
<protein>
    <submittedName>
        <fullName evidence="1">Uncharacterized protein</fullName>
    </submittedName>
</protein>
<name>A0ABY6DKA0_9NEIS</name>
<proteinExistence type="predicted"/>
<evidence type="ECO:0000313" key="1">
    <source>
        <dbReference type="EMBL" id="UXY14769.1"/>
    </source>
</evidence>
<dbReference type="Proteomes" id="UP001061302">
    <property type="component" value="Chromosome"/>
</dbReference>
<accession>A0ABY6DKA0</accession>
<organism evidence="1 2">
    <name type="scientific">Chitiniphilus purpureus</name>
    <dbReference type="NCBI Taxonomy" id="2981137"/>
    <lineage>
        <taxon>Bacteria</taxon>
        <taxon>Pseudomonadati</taxon>
        <taxon>Pseudomonadota</taxon>
        <taxon>Betaproteobacteria</taxon>
        <taxon>Neisseriales</taxon>
        <taxon>Chitinibacteraceae</taxon>
        <taxon>Chitiniphilus</taxon>
    </lineage>
</organism>
<reference evidence="1" key="1">
    <citation type="submission" date="2022-10" db="EMBL/GenBank/DDBJ databases">
        <title>Chitiniphilus purpureus sp. nov., a novel chitin-degrading bacterium isolated from crawfish pond sediment.</title>
        <authorList>
            <person name="Li K."/>
        </authorList>
    </citation>
    <scope>NUCLEOTIDE SEQUENCE</scope>
    <source>
        <strain evidence="1">CD1</strain>
    </source>
</reference>
<gene>
    <name evidence="1" type="ORF">N8I74_15810</name>
</gene>